<dbReference type="Proteomes" id="UP000800093">
    <property type="component" value="Unassembled WGS sequence"/>
</dbReference>
<gene>
    <name evidence="2" type="ORF">CC78DRAFT_232339</name>
</gene>
<organism evidence="2 3">
    <name type="scientific">Lojkania enalia</name>
    <dbReference type="NCBI Taxonomy" id="147567"/>
    <lineage>
        <taxon>Eukaryota</taxon>
        <taxon>Fungi</taxon>
        <taxon>Dikarya</taxon>
        <taxon>Ascomycota</taxon>
        <taxon>Pezizomycotina</taxon>
        <taxon>Dothideomycetes</taxon>
        <taxon>Pleosporomycetidae</taxon>
        <taxon>Pleosporales</taxon>
        <taxon>Pleosporales incertae sedis</taxon>
        <taxon>Lojkania</taxon>
    </lineage>
</organism>
<sequence length="137" mass="14878">MPGLHSSYLCLSACACPLVCLSACPADGLSMPAMPAHSLTPLRALPVCLPAALSVRQPLSERASERAREERPDAMQRAHTAKSKCKFKSIHPTDCFCPCCYWPCWPSWPSCPSPTLAGQQQYSSTLPTLPSYRTLPS</sequence>
<protein>
    <submittedName>
        <fullName evidence="2">Uncharacterized protein</fullName>
    </submittedName>
</protein>
<dbReference type="EMBL" id="ML986616">
    <property type="protein sequence ID" value="KAF2264330.1"/>
    <property type="molecule type" value="Genomic_DNA"/>
</dbReference>
<proteinExistence type="predicted"/>
<keyword evidence="3" id="KW-1185">Reference proteome</keyword>
<evidence type="ECO:0000313" key="2">
    <source>
        <dbReference type="EMBL" id="KAF2264330.1"/>
    </source>
</evidence>
<feature type="signal peptide" evidence="1">
    <location>
        <begin position="1"/>
        <end position="22"/>
    </location>
</feature>
<reference evidence="3" key="1">
    <citation type="journal article" date="2020" name="Stud. Mycol.">
        <title>101 Dothideomycetes genomes: A test case for predicting lifestyles and emergence of pathogens.</title>
        <authorList>
            <person name="Haridas S."/>
            <person name="Albert R."/>
            <person name="Binder M."/>
            <person name="Bloem J."/>
            <person name="LaButti K."/>
            <person name="Salamov A."/>
            <person name="Andreopoulos B."/>
            <person name="Baker S."/>
            <person name="Barry K."/>
            <person name="Bills G."/>
            <person name="Bluhm B."/>
            <person name="Cannon C."/>
            <person name="Castanera R."/>
            <person name="Culley D."/>
            <person name="Daum C."/>
            <person name="Ezra D."/>
            <person name="Gonzalez J."/>
            <person name="Henrissat B."/>
            <person name="Kuo A."/>
            <person name="Liang C."/>
            <person name="Lipzen A."/>
            <person name="Lutzoni F."/>
            <person name="Magnuson J."/>
            <person name="Mondo S."/>
            <person name="Nolan M."/>
            <person name="Ohm R."/>
            <person name="Pangilinan J."/>
            <person name="Park H.-J."/>
            <person name="Ramirez L."/>
            <person name="Alfaro M."/>
            <person name="Sun H."/>
            <person name="Tritt A."/>
            <person name="Yoshinaga Y."/>
            <person name="Zwiers L.-H."/>
            <person name="Turgeon B."/>
            <person name="Goodwin S."/>
            <person name="Spatafora J."/>
            <person name="Crous P."/>
            <person name="Grigoriev I."/>
        </authorList>
    </citation>
    <scope>NUCLEOTIDE SEQUENCE [LARGE SCALE GENOMIC DNA]</scope>
    <source>
        <strain evidence="3">CBS 304.66</strain>
    </source>
</reference>
<dbReference type="AlphaFoldDB" id="A0A9P4MZZ9"/>
<evidence type="ECO:0000256" key="1">
    <source>
        <dbReference type="SAM" id="SignalP"/>
    </source>
</evidence>
<comment type="caution">
    <text evidence="2">The sequence shown here is derived from an EMBL/GenBank/DDBJ whole genome shotgun (WGS) entry which is preliminary data.</text>
</comment>
<keyword evidence="1" id="KW-0732">Signal</keyword>
<accession>A0A9P4MZZ9</accession>
<name>A0A9P4MZZ9_9PLEO</name>
<evidence type="ECO:0000313" key="3">
    <source>
        <dbReference type="Proteomes" id="UP000800093"/>
    </source>
</evidence>
<feature type="chain" id="PRO_5040247115" evidence="1">
    <location>
        <begin position="23"/>
        <end position="137"/>
    </location>
</feature>